<dbReference type="InterPro" id="IPR005135">
    <property type="entry name" value="Endo/exonuclease/phosphatase"/>
</dbReference>
<feature type="domain" description="Endonuclease/exonuclease/phosphatase" evidence="2">
    <location>
        <begin position="81"/>
        <end position="282"/>
    </location>
</feature>
<dbReference type="Gene3D" id="3.60.10.10">
    <property type="entry name" value="Endonuclease/exonuclease/phosphatase"/>
    <property type="match status" value="1"/>
</dbReference>
<feature type="transmembrane region" description="Helical" evidence="1">
    <location>
        <begin position="49"/>
        <end position="69"/>
    </location>
</feature>
<proteinExistence type="predicted"/>
<keyword evidence="1" id="KW-0472">Membrane</keyword>
<keyword evidence="1" id="KW-0812">Transmembrane</keyword>
<protein>
    <recommendedName>
        <fullName evidence="2">Endonuclease/exonuclease/phosphatase domain-containing protein</fullName>
    </recommendedName>
</protein>
<evidence type="ECO:0000259" key="2">
    <source>
        <dbReference type="Pfam" id="PF03372"/>
    </source>
</evidence>
<feature type="transmembrane region" description="Helical" evidence="1">
    <location>
        <begin position="27"/>
        <end position="44"/>
    </location>
</feature>
<gene>
    <name evidence="3" type="ORF">Val02_83320</name>
</gene>
<evidence type="ECO:0000313" key="3">
    <source>
        <dbReference type="EMBL" id="GIJ51446.1"/>
    </source>
</evidence>
<dbReference type="Pfam" id="PF03372">
    <property type="entry name" value="Exo_endo_phos"/>
    <property type="match status" value="1"/>
</dbReference>
<keyword evidence="1" id="KW-1133">Transmembrane helix</keyword>
<reference evidence="3" key="1">
    <citation type="submission" date="2021-01" db="EMBL/GenBank/DDBJ databases">
        <title>Whole genome shotgun sequence of Virgisporangium aliadipatigenens NBRC 105644.</title>
        <authorList>
            <person name="Komaki H."/>
            <person name="Tamura T."/>
        </authorList>
    </citation>
    <scope>NUCLEOTIDE SEQUENCE</scope>
    <source>
        <strain evidence="3">NBRC 105644</strain>
    </source>
</reference>
<accession>A0A8J4DVH0</accession>
<dbReference type="SUPFAM" id="SSF56219">
    <property type="entry name" value="DNase I-like"/>
    <property type="match status" value="1"/>
</dbReference>
<dbReference type="AlphaFoldDB" id="A0A8J4DVH0"/>
<dbReference type="GO" id="GO:0003824">
    <property type="term" value="F:catalytic activity"/>
    <property type="evidence" value="ECO:0007669"/>
    <property type="project" value="InterPro"/>
</dbReference>
<comment type="caution">
    <text evidence="3">The sequence shown here is derived from an EMBL/GenBank/DDBJ whole genome shotgun (WGS) entry which is preliminary data.</text>
</comment>
<name>A0A8J4DVH0_9ACTN</name>
<organism evidence="3 4">
    <name type="scientific">Virgisporangium aliadipatigenens</name>
    <dbReference type="NCBI Taxonomy" id="741659"/>
    <lineage>
        <taxon>Bacteria</taxon>
        <taxon>Bacillati</taxon>
        <taxon>Actinomycetota</taxon>
        <taxon>Actinomycetes</taxon>
        <taxon>Micromonosporales</taxon>
        <taxon>Micromonosporaceae</taxon>
        <taxon>Virgisporangium</taxon>
    </lineage>
</organism>
<evidence type="ECO:0000313" key="4">
    <source>
        <dbReference type="Proteomes" id="UP000619260"/>
    </source>
</evidence>
<keyword evidence="4" id="KW-1185">Reference proteome</keyword>
<sequence length="291" mass="31300">MLVAVVLTFPGVVPNVLLRLGSLTDTFLPWLGLLVPVLLGVALWRRSLLALVVVLLPAVAWVGAFGGLMRSGERADLVVVQHNVSDENADPAATARALMRPGPDLIGVEEVTPEALPAYEAAFAQRYPHHTVQGTVGLWSRHPLAEARLLDIKPGGLDADWRRGLRALARTPHGDVAVYVTHLPSLRPGPRGFDTRRRDDSARKLGAALAAEPVRRVVLIGDLNATLDDRGLRPVGDHVTGAATGFAFSWPAAAPVARIDQVMVRRGNVTAVRTLPRTGSDHLPIAARVRW</sequence>
<dbReference type="Proteomes" id="UP000619260">
    <property type="component" value="Unassembled WGS sequence"/>
</dbReference>
<dbReference type="EMBL" id="BOPF01000048">
    <property type="protein sequence ID" value="GIJ51446.1"/>
    <property type="molecule type" value="Genomic_DNA"/>
</dbReference>
<dbReference type="InterPro" id="IPR036691">
    <property type="entry name" value="Endo/exonu/phosph_ase_sf"/>
</dbReference>
<evidence type="ECO:0000256" key="1">
    <source>
        <dbReference type="SAM" id="Phobius"/>
    </source>
</evidence>